<evidence type="ECO:0000256" key="2">
    <source>
        <dbReference type="SAM" id="Phobius"/>
    </source>
</evidence>
<dbReference type="AlphaFoldDB" id="A0A5A7NQ99"/>
<sequence length="322" mass="33387">MDHYALLGVQPHVGVQPDARTENIDQAARHALWRPSLTREEAAVPGGLVESLGPDPRWLRFVAGASAALLALAGFALAGLMPAPWDGAQPGPPAWLDFRSEQGLPGRAQPWLAPLGVALATGLLAAGAALALPVRSVSRRMALCPVHGHRHDPRSGAPAADGPGAADTAAALESLVSLPGTRIFHGLRIPGAPAIHVDHAVLNGARLVLVGTAARPQEDGRGAPGGTGREPANHPPARPARSADLSGNRVLARLGQDLRLEVAVWPEASGTVEFTPGREVLSGTRTGLADGPVAEIRAWLAAGELAGHVDRGIVARLRRMLR</sequence>
<reference evidence="3 4" key="1">
    <citation type="submission" date="2019-09" db="EMBL/GenBank/DDBJ databases">
        <title>Arthrobacter zafarii sp. nov., a moderately thermotolerant and halotolerant actinobacterium isolated from Cholistan desert soil of Pakistan.</title>
        <authorList>
            <person name="Amin A."/>
            <person name="Ahmed I."/>
            <person name="Khalid N."/>
            <person name="Schumann P."/>
            <person name="Busse H.J."/>
            <person name="Khan I.U."/>
            <person name="Li S."/>
            <person name="Li W.J."/>
        </authorList>
    </citation>
    <scope>NUCLEOTIDE SEQUENCE [LARGE SCALE GENOMIC DNA]</scope>
    <source>
        <strain evidence="3 4">NCCP-1664</strain>
    </source>
</reference>
<feature type="transmembrane region" description="Helical" evidence="2">
    <location>
        <begin position="111"/>
        <end position="132"/>
    </location>
</feature>
<feature type="transmembrane region" description="Helical" evidence="2">
    <location>
        <begin position="58"/>
        <end position="81"/>
    </location>
</feature>
<dbReference type="RefSeq" id="WP_149955476.1">
    <property type="nucleotide sequence ID" value="NZ_BKDJ01000001.1"/>
</dbReference>
<protein>
    <submittedName>
        <fullName evidence="3">Uncharacterized protein</fullName>
    </submittedName>
</protein>
<comment type="caution">
    <text evidence="3">The sequence shown here is derived from an EMBL/GenBank/DDBJ whole genome shotgun (WGS) entry which is preliminary data.</text>
</comment>
<dbReference type="Proteomes" id="UP000325307">
    <property type="component" value="Unassembled WGS sequence"/>
</dbReference>
<keyword evidence="2" id="KW-0812">Transmembrane</keyword>
<organism evidence="3 4">
    <name type="scientific">Zafaria cholistanensis</name>
    <dbReference type="NCBI Taxonomy" id="1682741"/>
    <lineage>
        <taxon>Bacteria</taxon>
        <taxon>Bacillati</taxon>
        <taxon>Actinomycetota</taxon>
        <taxon>Actinomycetes</taxon>
        <taxon>Micrococcales</taxon>
        <taxon>Micrococcaceae</taxon>
        <taxon>Zafaria</taxon>
    </lineage>
</organism>
<name>A0A5A7NQ99_9MICC</name>
<evidence type="ECO:0000313" key="3">
    <source>
        <dbReference type="EMBL" id="GER21998.1"/>
    </source>
</evidence>
<keyword evidence="2" id="KW-1133">Transmembrane helix</keyword>
<dbReference type="EMBL" id="BKDJ01000001">
    <property type="protein sequence ID" value="GER21998.1"/>
    <property type="molecule type" value="Genomic_DNA"/>
</dbReference>
<evidence type="ECO:0000256" key="1">
    <source>
        <dbReference type="SAM" id="MobiDB-lite"/>
    </source>
</evidence>
<accession>A0A5A7NQ99</accession>
<gene>
    <name evidence="3" type="ORF">NCCP1664_04950</name>
</gene>
<keyword evidence="4" id="KW-1185">Reference proteome</keyword>
<dbReference type="OrthoDB" id="4246706at2"/>
<evidence type="ECO:0000313" key="4">
    <source>
        <dbReference type="Proteomes" id="UP000325307"/>
    </source>
</evidence>
<keyword evidence="2" id="KW-0472">Membrane</keyword>
<proteinExistence type="predicted"/>
<feature type="region of interest" description="Disordered" evidence="1">
    <location>
        <begin position="213"/>
        <end position="246"/>
    </location>
</feature>